<feature type="transmembrane region" description="Helical" evidence="1">
    <location>
        <begin position="41"/>
        <end position="59"/>
    </location>
</feature>
<dbReference type="EMBL" id="CP003051">
    <property type="protein sequence ID" value="AGA90876.1"/>
    <property type="molecule type" value="Genomic_DNA"/>
</dbReference>
<keyword evidence="1" id="KW-1133">Transmembrane helix</keyword>
<gene>
    <name evidence="2" type="ORF">Thimo_2125</name>
</gene>
<dbReference type="RefSeq" id="WP_015281016.1">
    <property type="nucleotide sequence ID" value="NC_019940.1"/>
</dbReference>
<accession>L0GY32</accession>
<dbReference type="HOGENOM" id="CLU_139110_0_0_6"/>
<dbReference type="OrthoDB" id="6400394at2"/>
<organism evidence="2 3">
    <name type="scientific">Thioflavicoccus mobilis 8321</name>
    <dbReference type="NCBI Taxonomy" id="765912"/>
    <lineage>
        <taxon>Bacteria</taxon>
        <taxon>Pseudomonadati</taxon>
        <taxon>Pseudomonadota</taxon>
        <taxon>Gammaproteobacteria</taxon>
        <taxon>Chromatiales</taxon>
        <taxon>Chromatiaceae</taxon>
        <taxon>Thioflavicoccus</taxon>
    </lineage>
</organism>
<dbReference type="PATRIC" id="fig|765912.4.peg.2079"/>
<keyword evidence="3" id="KW-1185">Reference proteome</keyword>
<evidence type="ECO:0000313" key="3">
    <source>
        <dbReference type="Proteomes" id="UP000010816"/>
    </source>
</evidence>
<keyword evidence="1" id="KW-0472">Membrane</keyword>
<keyword evidence="1" id="KW-0812">Transmembrane</keyword>
<dbReference type="Proteomes" id="UP000010816">
    <property type="component" value="Chromosome"/>
</dbReference>
<dbReference type="eggNOG" id="ENOG5032WNT">
    <property type="taxonomic scope" value="Bacteria"/>
</dbReference>
<dbReference type="AlphaFoldDB" id="L0GY32"/>
<sequence>MLGQLLLTIAVVLVAYLVIRGRKAEAPEPPRKAIPPRLARAAGRALLGLAALGVAYFLIDHWSQAREAVTVQVINANTGRITYFQARRGDVKGRTFVTLDGQRVMLADVERMVLRDADAPLPPQPGSE</sequence>
<dbReference type="KEGG" id="tmb:Thimo_2125"/>
<reference evidence="2 3" key="1">
    <citation type="submission" date="2011-09" db="EMBL/GenBank/DDBJ databases">
        <title>Complete sequence of chromosome of Thioflavicoccus mobilis 8321.</title>
        <authorList>
            <consortium name="US DOE Joint Genome Institute"/>
            <person name="Lucas S."/>
            <person name="Han J."/>
            <person name="Lapidus A."/>
            <person name="Cheng J.-F."/>
            <person name="Goodwin L."/>
            <person name="Pitluck S."/>
            <person name="Peters L."/>
            <person name="Ovchinnikova G."/>
            <person name="Lu M."/>
            <person name="Detter J.C."/>
            <person name="Han C."/>
            <person name="Tapia R."/>
            <person name="Land M."/>
            <person name="Hauser L."/>
            <person name="Kyrpides N."/>
            <person name="Ivanova N."/>
            <person name="Pagani I."/>
            <person name="Vogl K."/>
            <person name="Liu Z."/>
            <person name="Imhoff J."/>
            <person name="Thiel V."/>
            <person name="Frigaard N.-U."/>
            <person name="Bryant D."/>
            <person name="Woyke T."/>
        </authorList>
    </citation>
    <scope>NUCLEOTIDE SEQUENCE [LARGE SCALE GENOMIC DNA]</scope>
    <source>
        <strain evidence="2 3">8321</strain>
    </source>
</reference>
<dbReference type="STRING" id="765912.Thimo_2125"/>
<evidence type="ECO:0000256" key="1">
    <source>
        <dbReference type="SAM" id="Phobius"/>
    </source>
</evidence>
<proteinExistence type="predicted"/>
<protein>
    <submittedName>
        <fullName evidence="2">Uncharacterized protein</fullName>
    </submittedName>
</protein>
<evidence type="ECO:0000313" key="2">
    <source>
        <dbReference type="EMBL" id="AGA90876.1"/>
    </source>
</evidence>
<name>L0GY32_9GAMM</name>